<accession>A0ABQ1M5S6</accession>
<protein>
    <recommendedName>
        <fullName evidence="2">DUF6603 domain-containing protein</fullName>
    </recommendedName>
</protein>
<dbReference type="EMBL" id="BMEC01000006">
    <property type="protein sequence ID" value="GGC34902.1"/>
    <property type="molecule type" value="Genomic_DNA"/>
</dbReference>
<dbReference type="Pfam" id="PF20248">
    <property type="entry name" value="DUF6603"/>
    <property type="match status" value="1"/>
</dbReference>
<evidence type="ECO:0000259" key="2">
    <source>
        <dbReference type="Pfam" id="PF20248"/>
    </source>
</evidence>
<organism evidence="3 4">
    <name type="scientific">Marivirga lumbricoides</name>
    <dbReference type="NCBI Taxonomy" id="1046115"/>
    <lineage>
        <taxon>Bacteria</taxon>
        <taxon>Pseudomonadati</taxon>
        <taxon>Bacteroidota</taxon>
        <taxon>Cytophagia</taxon>
        <taxon>Cytophagales</taxon>
        <taxon>Marivirgaceae</taxon>
        <taxon>Marivirga</taxon>
    </lineage>
</organism>
<evidence type="ECO:0000313" key="4">
    <source>
        <dbReference type="Proteomes" id="UP000636010"/>
    </source>
</evidence>
<keyword evidence="4" id="KW-1185">Reference proteome</keyword>
<evidence type="ECO:0000256" key="1">
    <source>
        <dbReference type="SAM" id="MobiDB-lite"/>
    </source>
</evidence>
<evidence type="ECO:0000313" key="3">
    <source>
        <dbReference type="EMBL" id="GGC34902.1"/>
    </source>
</evidence>
<comment type="caution">
    <text evidence="3">The sequence shown here is derived from an EMBL/GenBank/DDBJ whole genome shotgun (WGS) entry which is preliminary data.</text>
</comment>
<dbReference type="Proteomes" id="UP000636010">
    <property type="component" value="Unassembled WGS sequence"/>
</dbReference>
<gene>
    <name evidence="3" type="ORF">GCM10011506_20320</name>
</gene>
<name>A0ABQ1M5S6_9BACT</name>
<reference evidence="4" key="1">
    <citation type="journal article" date="2019" name="Int. J. Syst. Evol. Microbiol.">
        <title>The Global Catalogue of Microorganisms (GCM) 10K type strain sequencing project: providing services to taxonomists for standard genome sequencing and annotation.</title>
        <authorList>
            <consortium name="The Broad Institute Genomics Platform"/>
            <consortium name="The Broad Institute Genome Sequencing Center for Infectious Disease"/>
            <person name="Wu L."/>
            <person name="Ma J."/>
        </authorList>
    </citation>
    <scope>NUCLEOTIDE SEQUENCE [LARGE SCALE GENOMIC DNA]</scope>
    <source>
        <strain evidence="4">CGMCC 1.10832</strain>
    </source>
</reference>
<dbReference type="InterPro" id="IPR046538">
    <property type="entry name" value="DUF6603"/>
</dbReference>
<feature type="domain" description="DUF6603" evidence="2">
    <location>
        <begin position="1021"/>
        <end position="1489"/>
    </location>
</feature>
<sequence length="1706" mass="190591">MGWTLTKQMDMGTKKLWDSLSEINNVKALSGAVLGTLHALELGHALQTSPRNFQFETPKEVNENCYRIEGCFPKLFGLENIKGTFWVFDVISTNGNKTPQRHFILQLNFSKKLEYLFSALSGIDNFADQIGNDEASSSLSPVQDQSISGLYYSSGDFSTAEIKERCGAEVPFGLPIGLSCRIQANLGQFSISPGFQIPSKSEIGVTLNLQPRAGAYFFQFIIELKELFHETERKHGEGELQLKPEQLSFGFNFREKQLSLAHIGLNGHIKTPFDSERDVAFSGRLNWEHKRLSLNVSDLPDIEHILAQFLPEDDPILMEMHKSGSGSIGIDHLAMEMEFSPAVAIRHAEIVISARQPIQFLEKTPPAEEGLIQLQPRVALAVTSPFSKNQKIDFTISGWAQMAGTRLDAMYNSSEQALLLDLSTGHGVQSDGFHKLLPALKDCFPKEGEESPVISIAEMSLMVQKRENWTVQFILELDSSLSFEVAGHTFSMSHLDLQFAYQNNHIENLDMSGRFHLGAVDLTMSASYTHDWGWSLMAQTAPFSLGISDVIPYFKIDHLTKAGHDEAKKLADSFNLDLIIERVYANIIIPRGEAKEEGRKNELSLLLHVQSGENVSVPFDFFFLELYWQETLQWEAIIHFTLRPAFTNELGKEIPAINLQLDSKREIINDSNTQEKKMALSFHGSMEHLPIDELLLFFEDRFGIDPNDQLNLPASLKDITLEKIEVSLTKTATDWKFTFECDTKIITEQATKEHEEKSIATQLIFTVEKHINAESKENEYQVDLAGHLFIPITANKTLNFGLHFHHDPEKDWLLASYQGEVDIPVSQLLESWLHSETKWPELSLKISNACIFIQSKKNAGEENAEEKKRERSVYFGVEMASSIQLKEMPFLKTLLTDDLTAGIEQFRVAYTSSDIDKNTLTHLSKEFKVSLKEAGIYDLPVPQSEKGGMEALGKGFHLSGKLKLGKDYDKLFSVGPEVEEESSHNKQANETVEESNKQLRAATPSLSSSEESSLVGKWFKVGKTLGPLTISRLGIQYDYQKQDLWILLDAGLEMAILEVSVDGLGIGSPLSNFKPKLRLSGLGVDFHKDPLEIGGALIFQEPTGKLSDATTFSGMLTLQFKALGLSVFGSYTDALGEPSFLVYGVLDYPIGGPPFFLVEGLAAGVGINRRVQYPSIDELNRFSLIDAVISSENKLLTDRISRMEKDLKAELGSYFFAAGVKFSTFKLLNSFVLLILGIGEHTELDLLGYSLLTAPLPLDDSGEEKTKIDPIAQARLLVHAAFRPDAGTLQVEARLDAENSFLVSRNCKLQGGFAFYAWFKEEDVKNGDFVLTLGGYHAQFNVPSHYPQVPRLGFHWQVDPHMLFKGELYFALTPNALMAGGLLEGNWKKDHFEASFRLALNLLMQWQPFHYEGDFSLSIKVAYSDDFLQIELELTTEIAIWGPEFGGIAHLKLLILEIDVDFGAPKVEKIEKLGWKDFAKAFLSPVSETGTIPDAFSCRVSRGLIAGAAEGSKNLLGTVDPSALEIFLESTVPISNVEINGEKSKANKEISIAPMNRQNVNSTLHLTVKHEGEKINDFEFDPVLKNAPAALWGKQLKPELNSSTTIENCLFGYRIAVKPELFHQDNNSIQFPTTDLEALLIEPNVSSKVLDPLEWHPLNEEVLLKLYSNTASSSILSAFGIQPTLKKERKVFQPIQLLRPFNIPTQ</sequence>
<proteinExistence type="predicted"/>
<feature type="region of interest" description="Disordered" evidence="1">
    <location>
        <begin position="976"/>
        <end position="1006"/>
    </location>
</feature>